<name>A0A084J8N0_9CLOT</name>
<proteinExistence type="predicted"/>
<dbReference type="GO" id="GO:0008233">
    <property type="term" value="F:peptidase activity"/>
    <property type="evidence" value="ECO:0007669"/>
    <property type="project" value="InterPro"/>
</dbReference>
<dbReference type="SUPFAM" id="SSF55166">
    <property type="entry name" value="Hedgehog/DD-peptidase"/>
    <property type="match status" value="1"/>
</dbReference>
<accession>A0A084J8N0</accession>
<dbReference type="AlphaFoldDB" id="A0A084J8N0"/>
<dbReference type="InterPro" id="IPR009045">
    <property type="entry name" value="Zn_M74/Hedgehog-like"/>
</dbReference>
<dbReference type="InterPro" id="IPR039561">
    <property type="entry name" value="Peptidase_M15C"/>
</dbReference>
<dbReference type="Proteomes" id="UP000028542">
    <property type="component" value="Unassembled WGS sequence"/>
</dbReference>
<keyword evidence="3" id="KW-1185">Reference proteome</keyword>
<evidence type="ECO:0000259" key="1">
    <source>
        <dbReference type="Pfam" id="PF13539"/>
    </source>
</evidence>
<keyword evidence="2" id="KW-0378">Hydrolase</keyword>
<dbReference type="eggNOG" id="COG0791">
    <property type="taxonomic scope" value="Bacteria"/>
</dbReference>
<dbReference type="Gene3D" id="3.30.1380.10">
    <property type="match status" value="1"/>
</dbReference>
<evidence type="ECO:0000313" key="2">
    <source>
        <dbReference type="EMBL" id="KEZ85314.1"/>
    </source>
</evidence>
<evidence type="ECO:0000313" key="3">
    <source>
        <dbReference type="Proteomes" id="UP000028542"/>
    </source>
</evidence>
<dbReference type="RefSeq" id="WP_035134773.1">
    <property type="nucleotide sequence ID" value="NZ_JPMD01000038.1"/>
</dbReference>
<reference evidence="2 3" key="1">
    <citation type="submission" date="2014-07" db="EMBL/GenBank/DDBJ databases">
        <title>Draft genome of Clostridium sulfidigenes 113A isolated from sediments associated with methane hydrate from Krishna Godavari basin.</title>
        <authorList>
            <person name="Honkalas V.S."/>
            <person name="Dabir A.P."/>
            <person name="Arora P."/>
            <person name="Dhakephalkar P.K."/>
        </authorList>
    </citation>
    <scope>NUCLEOTIDE SEQUENCE [LARGE SCALE GENOMIC DNA]</scope>
    <source>
        <strain evidence="2 3">113A</strain>
    </source>
</reference>
<dbReference type="Pfam" id="PF13539">
    <property type="entry name" value="Peptidase_M15_4"/>
    <property type="match status" value="1"/>
</dbReference>
<protein>
    <submittedName>
        <fullName evidence="2">Glycoside hydrolase</fullName>
    </submittedName>
</protein>
<organism evidence="2 3">
    <name type="scientific">Clostridium sulfidigenes</name>
    <dbReference type="NCBI Taxonomy" id="318464"/>
    <lineage>
        <taxon>Bacteria</taxon>
        <taxon>Bacillati</taxon>
        <taxon>Bacillota</taxon>
        <taxon>Clostridia</taxon>
        <taxon>Eubacteriales</taxon>
        <taxon>Clostridiaceae</taxon>
        <taxon>Clostridium</taxon>
    </lineage>
</organism>
<sequence>MKKFFLYGIIILTILVTFVSNTKVFAEDIEENNEVNYNITMKQDILTLMMAYPEFITGVEKSEEGKVFVITASGKKILYDDKESKDFNGKMDNADLQDILEDIYPLTMPDKLLDINRDPGRFRNYILLNEVYGGSEREVSSNLISVPAPYKNYQFNKNNGAAESLKKAMEELKQLSLGNGAVSSLLNPINGTFNYRVISGTGKLSPHAYGIAIDINSNPSDYWKWASRDAGEKRMLSYPKELVDTFEKNNFVWGGKWGHFDILHFEYRPEVLIKAKYFGETFKEDMDWFGEVPRDKKIDNYINIIEGTLN</sequence>
<feature type="domain" description="Peptidase M15C" evidence="1">
    <location>
        <begin position="200"/>
        <end position="267"/>
    </location>
</feature>
<dbReference type="EMBL" id="JPMD01000038">
    <property type="protein sequence ID" value="KEZ85314.1"/>
    <property type="molecule type" value="Genomic_DNA"/>
</dbReference>
<gene>
    <name evidence="2" type="ORF">IO99_15450</name>
</gene>
<comment type="caution">
    <text evidence="2">The sequence shown here is derived from an EMBL/GenBank/DDBJ whole genome shotgun (WGS) entry which is preliminary data.</text>
</comment>
<dbReference type="STRING" id="318464.IO99_15450"/>